<accession>A0ABP8JGI5</accession>
<gene>
    <name evidence="1" type="ORF">GCM10023153_07650</name>
</gene>
<dbReference type="Proteomes" id="UP001500390">
    <property type="component" value="Unassembled WGS sequence"/>
</dbReference>
<comment type="caution">
    <text evidence="1">The sequence shown here is derived from an EMBL/GenBank/DDBJ whole genome shotgun (WGS) entry which is preliminary data.</text>
</comment>
<keyword evidence="2" id="KW-1185">Reference proteome</keyword>
<dbReference type="EMBL" id="BAABFX010000014">
    <property type="protein sequence ID" value="GAA4390538.1"/>
    <property type="molecule type" value="Genomic_DNA"/>
</dbReference>
<name>A0ABP8JGI5_9MICO</name>
<proteinExistence type="predicted"/>
<protein>
    <submittedName>
        <fullName evidence="1">Uncharacterized protein</fullName>
    </submittedName>
</protein>
<organism evidence="1 2">
    <name type="scientific">Ornithinibacter aureus</name>
    <dbReference type="NCBI Taxonomy" id="622664"/>
    <lineage>
        <taxon>Bacteria</taxon>
        <taxon>Bacillati</taxon>
        <taxon>Actinomycetota</taxon>
        <taxon>Actinomycetes</taxon>
        <taxon>Micrococcales</taxon>
        <taxon>Intrasporangiaceae</taxon>
        <taxon>Ornithinibacter</taxon>
    </lineage>
</organism>
<evidence type="ECO:0000313" key="2">
    <source>
        <dbReference type="Proteomes" id="UP001500390"/>
    </source>
</evidence>
<sequence>MEGLHTDVRQIDPEVSTPASFLVDISWSGGVVLCEVADSLDGVRIMDDHAEDVTTDTALRYIAARTAGTSKATAWRQAGC</sequence>
<reference evidence="2" key="1">
    <citation type="journal article" date="2019" name="Int. J. Syst. Evol. Microbiol.">
        <title>The Global Catalogue of Microorganisms (GCM) 10K type strain sequencing project: providing services to taxonomists for standard genome sequencing and annotation.</title>
        <authorList>
            <consortium name="The Broad Institute Genomics Platform"/>
            <consortium name="The Broad Institute Genome Sequencing Center for Infectious Disease"/>
            <person name="Wu L."/>
            <person name="Ma J."/>
        </authorList>
    </citation>
    <scope>NUCLEOTIDE SEQUENCE [LARGE SCALE GENOMIC DNA]</scope>
    <source>
        <strain evidence="2">JCM 17738</strain>
    </source>
</reference>
<evidence type="ECO:0000313" key="1">
    <source>
        <dbReference type="EMBL" id="GAA4390538.1"/>
    </source>
</evidence>